<feature type="transmembrane region" description="Helical" evidence="1">
    <location>
        <begin position="300"/>
        <end position="319"/>
    </location>
</feature>
<feature type="transmembrane region" description="Helical" evidence="1">
    <location>
        <begin position="87"/>
        <end position="106"/>
    </location>
</feature>
<dbReference type="RefSeq" id="WP_073294829.1">
    <property type="nucleotide sequence ID" value="NZ_FQUF01000003.1"/>
</dbReference>
<feature type="transmembrane region" description="Helical" evidence="1">
    <location>
        <begin position="24"/>
        <end position="42"/>
    </location>
</feature>
<dbReference type="STRING" id="1121025.SAMN02745249_00193"/>
<feature type="transmembrane region" description="Helical" evidence="1">
    <location>
        <begin position="391"/>
        <end position="417"/>
    </location>
</feature>
<name>A0A1M4SID6_9LACT</name>
<dbReference type="AlphaFoldDB" id="A0A1M4SID6"/>
<feature type="transmembrane region" description="Helical" evidence="1">
    <location>
        <begin position="464"/>
        <end position="481"/>
    </location>
</feature>
<keyword evidence="1" id="KW-1133">Transmembrane helix</keyword>
<keyword evidence="1" id="KW-0812">Transmembrane</keyword>
<feature type="transmembrane region" description="Helical" evidence="1">
    <location>
        <begin position="166"/>
        <end position="187"/>
    </location>
</feature>
<reference evidence="3" key="1">
    <citation type="submission" date="2016-11" db="EMBL/GenBank/DDBJ databases">
        <authorList>
            <person name="Varghese N."/>
            <person name="Submissions S."/>
        </authorList>
    </citation>
    <scope>NUCLEOTIDE SEQUENCE [LARGE SCALE GENOMIC DNA]</scope>
    <source>
        <strain evidence="3">DSM 15692</strain>
    </source>
</reference>
<feature type="transmembrane region" description="Helical" evidence="1">
    <location>
        <begin position="240"/>
        <end position="261"/>
    </location>
</feature>
<feature type="transmembrane region" description="Helical" evidence="1">
    <location>
        <begin position="437"/>
        <end position="457"/>
    </location>
</feature>
<dbReference type="OrthoDB" id="2014935at2"/>
<accession>A0A1M4SID6</accession>
<dbReference type="EMBL" id="FQUF01000003">
    <property type="protein sequence ID" value="SHE31993.1"/>
    <property type="molecule type" value="Genomic_DNA"/>
</dbReference>
<sequence>MIRENFKGTSQLIKLLFKQHRLKIFLWVIGIVGISIVVALAYPEIYTSKEDIMGFAITMDNPAMIAMLGSGYETESFNLGAIFANEMLMFTSIALATMNILLMSNSTRDDEQAGRLEIIQSLPVGKVSYLTAGVILLFLVNLSINLLLTIGLATLGESVFTWESSLLYSSILTLTGLFFAGITAVIAQLSETAHGTKQLAFGTLIFSYVIRMIGDVQSETLSLFSPLGWTTRTEVFVENYWLPVFVLSIGVIILTSLAFYLRTKRDMFAGILPSRSGKSHASTFLKTTPGFIWHLQKTKIISWFILLFALCAAFGAILGELEAYFSDINILQQFLAGSAGDGMMEQFITYLFAIMSIFSVFPVLSIMISLKSEEDANRTEHFYTRAVSRSKIFLTYCIFSVLTSLLMQFAIAGGIYMTSKNVLEETISLQSYVEMSFVYLPAIFVFIGLITLLIGIVPKLTHTIWLYVTYVFVVLYIGNLLEFPKWANNLSAFHHISEYPHEAIEWKTMLVLTSIGFILTIIGLVGYTNRDIEA</sequence>
<evidence type="ECO:0000256" key="1">
    <source>
        <dbReference type="SAM" id="Phobius"/>
    </source>
</evidence>
<feature type="transmembrane region" description="Helical" evidence="1">
    <location>
        <begin position="509"/>
        <end position="528"/>
    </location>
</feature>
<protein>
    <submittedName>
        <fullName evidence="2">ABC-2 type transport system permease protein</fullName>
    </submittedName>
</protein>
<keyword evidence="1" id="KW-0472">Membrane</keyword>
<evidence type="ECO:0000313" key="2">
    <source>
        <dbReference type="EMBL" id="SHE31993.1"/>
    </source>
</evidence>
<feature type="transmembrane region" description="Helical" evidence="1">
    <location>
        <begin position="199"/>
        <end position="220"/>
    </location>
</feature>
<feature type="transmembrane region" description="Helical" evidence="1">
    <location>
        <begin position="127"/>
        <end position="154"/>
    </location>
</feature>
<dbReference type="Proteomes" id="UP000184128">
    <property type="component" value="Unassembled WGS sequence"/>
</dbReference>
<evidence type="ECO:0000313" key="3">
    <source>
        <dbReference type="Proteomes" id="UP000184128"/>
    </source>
</evidence>
<feature type="transmembrane region" description="Helical" evidence="1">
    <location>
        <begin position="347"/>
        <end position="370"/>
    </location>
</feature>
<proteinExistence type="predicted"/>
<organism evidence="2 3">
    <name type="scientific">Atopostipes suicloacalis DSM 15692</name>
    <dbReference type="NCBI Taxonomy" id="1121025"/>
    <lineage>
        <taxon>Bacteria</taxon>
        <taxon>Bacillati</taxon>
        <taxon>Bacillota</taxon>
        <taxon>Bacilli</taxon>
        <taxon>Lactobacillales</taxon>
        <taxon>Carnobacteriaceae</taxon>
        <taxon>Atopostipes</taxon>
    </lineage>
</organism>
<gene>
    <name evidence="2" type="ORF">SAMN02745249_00193</name>
</gene>
<keyword evidence="3" id="KW-1185">Reference proteome</keyword>